<dbReference type="EMBL" id="LKAJ02000001">
    <property type="protein sequence ID" value="MCS5711747.1"/>
    <property type="molecule type" value="Genomic_DNA"/>
</dbReference>
<keyword evidence="6" id="KW-0687">Ribonucleoprotein</keyword>
<keyword evidence="2 4" id="KW-0808">Transferase</keyword>
<evidence type="ECO:0000313" key="6">
    <source>
        <dbReference type="EMBL" id="KRG20439.1"/>
    </source>
</evidence>
<evidence type="ECO:0000256" key="4">
    <source>
        <dbReference type="HAMAP-Rule" id="MF_02125"/>
    </source>
</evidence>
<name>A0A0Q9YUW0_9GAMM</name>
<dbReference type="EC" id="2.1.1.298" evidence="4"/>
<comment type="function">
    <text evidence="4">Methylates ribosomal protein uL3 on a specific glutamine residue.</text>
</comment>
<comment type="caution">
    <text evidence="6">The sequence shown here is derived from an EMBL/GenBank/DDBJ whole genome shotgun (WGS) entry which is preliminary data.</text>
</comment>
<dbReference type="GO" id="GO:0005829">
    <property type="term" value="C:cytosol"/>
    <property type="evidence" value="ECO:0007669"/>
    <property type="project" value="TreeGrafter"/>
</dbReference>
<reference evidence="6" key="1">
    <citation type="submission" date="2015-09" db="EMBL/GenBank/DDBJ databases">
        <title>Draft Genome Sequences of Two Novel Amoeba-resistant Intranuclear Bacteria, Candidatus Berkiella cookevillensis and Candidatus Berkiella aquae.</title>
        <authorList>
            <person name="Mehari Y.T."/>
            <person name="Arivett B.A."/>
            <person name="Farone A.L."/>
            <person name="Gunderson J.H."/>
            <person name="Farone M.B."/>
        </authorList>
    </citation>
    <scope>NUCLEOTIDE SEQUENCE [LARGE SCALE GENOMIC DNA]</scope>
    <source>
        <strain evidence="6">HT99</strain>
    </source>
</reference>
<proteinExistence type="inferred from homology"/>
<evidence type="ECO:0000259" key="5">
    <source>
        <dbReference type="Pfam" id="PF05175"/>
    </source>
</evidence>
<dbReference type="NCBIfam" id="TIGR03533">
    <property type="entry name" value="L3_gln_methyl"/>
    <property type="match status" value="1"/>
</dbReference>
<evidence type="ECO:0000313" key="7">
    <source>
        <dbReference type="EMBL" id="MCS5711747.1"/>
    </source>
</evidence>
<organism evidence="6">
    <name type="scientific">Candidatus Berkiella aquae</name>
    <dbReference type="NCBI Taxonomy" id="295108"/>
    <lineage>
        <taxon>Bacteria</taxon>
        <taxon>Pseudomonadati</taxon>
        <taxon>Pseudomonadota</taxon>
        <taxon>Gammaproteobacteria</taxon>
        <taxon>Candidatus Berkiellales</taxon>
        <taxon>Candidatus Berkiellaceae</taxon>
        <taxon>Candidatus Berkiella</taxon>
    </lineage>
</organism>
<dbReference type="InterPro" id="IPR002052">
    <property type="entry name" value="DNA_methylase_N6_adenine_CS"/>
</dbReference>
<keyword evidence="1 4" id="KW-0489">Methyltransferase</keyword>
<sequence>MASIINTREVVEEMVTVRDFIRYAVTHFNQANLVYGHGTDNGWDEAVNLVLTALHLPPDADNNVLDARLTSNEKNFLADKIRRRVEDRVPVPYLVNEAWFAGLNFYVDERVIIPRSPIAELLEDELSPWVEVENVSSILDMCTGSGCIAISAALTFPDALVDAVDLSQDALEVAKINVKRFGLEENVQLIHSDVFNGLVGEKRYDIIISNPPYVGKVEYDALPTEYTHEPQQSLLCGEDGLAVVRRILAEAESFLTPTGILIVEVGYSQELLEAEYPGVPFTWLQFERGGEGVFLLTAEELREFRHLLVQQ</sequence>
<dbReference type="GO" id="GO:0032259">
    <property type="term" value="P:methylation"/>
    <property type="evidence" value="ECO:0007669"/>
    <property type="project" value="UniProtKB-KW"/>
</dbReference>
<dbReference type="EMBL" id="LKAJ01000012">
    <property type="protein sequence ID" value="KRG20439.1"/>
    <property type="molecule type" value="Genomic_DNA"/>
</dbReference>
<dbReference type="InterPro" id="IPR029063">
    <property type="entry name" value="SAM-dependent_MTases_sf"/>
</dbReference>
<dbReference type="GO" id="GO:0036009">
    <property type="term" value="F:protein-glutamine N-methyltransferase activity"/>
    <property type="evidence" value="ECO:0007669"/>
    <property type="project" value="UniProtKB-UniRule"/>
</dbReference>
<comment type="similarity">
    <text evidence="4">Belongs to the protein N5-glutamine methyltransferase family. PrmB subfamily.</text>
</comment>
<keyword evidence="6" id="KW-0689">Ribosomal protein</keyword>
<dbReference type="Proteomes" id="UP000051497">
    <property type="component" value="Unassembled WGS sequence"/>
</dbReference>
<comment type="catalytic activity">
    <reaction evidence="4">
        <text>L-glutaminyl-[ribosomal protein uL3] + S-adenosyl-L-methionine = N(5)-methyl-L-glutaminyl-[ribosomal protein uL3] + S-adenosyl-L-homocysteine + H(+)</text>
        <dbReference type="Rhea" id="RHEA:45020"/>
        <dbReference type="Rhea" id="RHEA-COMP:11063"/>
        <dbReference type="Rhea" id="RHEA-COMP:11064"/>
        <dbReference type="ChEBI" id="CHEBI:15378"/>
        <dbReference type="ChEBI" id="CHEBI:30011"/>
        <dbReference type="ChEBI" id="CHEBI:57856"/>
        <dbReference type="ChEBI" id="CHEBI:59789"/>
        <dbReference type="ChEBI" id="CHEBI:61891"/>
        <dbReference type="EC" id="2.1.1.298"/>
    </reaction>
</comment>
<dbReference type="PIRSF" id="PIRSF037167">
    <property type="entry name" value="Mtase_YfcB_prd"/>
    <property type="match status" value="1"/>
</dbReference>
<dbReference type="RefSeq" id="WP_075067148.1">
    <property type="nucleotide sequence ID" value="NZ_LKAJ02000001.1"/>
</dbReference>
<evidence type="ECO:0000313" key="8">
    <source>
        <dbReference type="Proteomes" id="UP000051497"/>
    </source>
</evidence>
<dbReference type="PANTHER" id="PTHR47806:SF1">
    <property type="entry name" value="RIBOSOMAL PROTEIN UL3 GLUTAMINE METHYLTRANSFERASE"/>
    <property type="match status" value="1"/>
</dbReference>
<evidence type="ECO:0000256" key="3">
    <source>
        <dbReference type="ARBA" id="ARBA00022691"/>
    </source>
</evidence>
<dbReference type="STRING" id="295108.HT99x_02542"/>
<dbReference type="PROSITE" id="PS00092">
    <property type="entry name" value="N6_MTASE"/>
    <property type="match status" value="1"/>
</dbReference>
<dbReference type="CDD" id="cd02440">
    <property type="entry name" value="AdoMet_MTases"/>
    <property type="match status" value="1"/>
</dbReference>
<gene>
    <name evidence="4 6" type="primary">prmB</name>
    <name evidence="7" type="ORF">HT99x_009925</name>
    <name evidence="6" type="ORF">HT99x_02542</name>
</gene>
<evidence type="ECO:0000256" key="1">
    <source>
        <dbReference type="ARBA" id="ARBA00022603"/>
    </source>
</evidence>
<dbReference type="NCBIfam" id="TIGR00536">
    <property type="entry name" value="hemK_fam"/>
    <property type="match status" value="1"/>
</dbReference>
<dbReference type="Gene3D" id="3.40.50.150">
    <property type="entry name" value="Vaccinia Virus protein VP39"/>
    <property type="match status" value="1"/>
</dbReference>
<evidence type="ECO:0000256" key="2">
    <source>
        <dbReference type="ARBA" id="ARBA00022679"/>
    </source>
</evidence>
<protein>
    <recommendedName>
        <fullName evidence="4">Ribosomal protein uL3 glutamine methyltransferase</fullName>
        <shortName evidence="4">uL3 MTase</shortName>
        <ecNumber evidence="4">2.1.1.298</ecNumber>
    </recommendedName>
    <alternativeName>
        <fullName evidence="4">N5-glutamine methyltransferase PrmB</fullName>
    </alternativeName>
</protein>
<dbReference type="InterPro" id="IPR017127">
    <property type="entry name" value="Ribosome_uL3_MTase"/>
</dbReference>
<keyword evidence="8" id="KW-1185">Reference proteome</keyword>
<dbReference type="SUPFAM" id="SSF53335">
    <property type="entry name" value="S-adenosyl-L-methionine-dependent methyltransferases"/>
    <property type="match status" value="1"/>
</dbReference>
<dbReference type="Pfam" id="PF05175">
    <property type="entry name" value="MTS"/>
    <property type="match status" value="1"/>
</dbReference>
<reference evidence="7" key="3">
    <citation type="submission" date="2021-06" db="EMBL/GenBank/DDBJ databases">
        <title>Genomic Description and Analysis of Intracellular Bacteria, Candidatus Berkiella cookevillensis and Candidatus Berkiella aquae.</title>
        <authorList>
            <person name="Kidane D.T."/>
            <person name="Mehari Y.T."/>
            <person name="Rice F.C."/>
            <person name="Arivett B.A."/>
            <person name="Farone A.L."/>
            <person name="Berk S.G."/>
            <person name="Farone M.B."/>
        </authorList>
    </citation>
    <scope>NUCLEOTIDE SEQUENCE</scope>
    <source>
        <strain evidence="7">HT99</strain>
    </source>
</reference>
<dbReference type="GO" id="GO:0005840">
    <property type="term" value="C:ribosome"/>
    <property type="evidence" value="ECO:0007669"/>
    <property type="project" value="UniProtKB-KW"/>
</dbReference>
<dbReference type="HAMAP" id="MF_02125">
    <property type="entry name" value="L3_methyltr_PrmB"/>
    <property type="match status" value="1"/>
</dbReference>
<dbReference type="GO" id="GO:0003676">
    <property type="term" value="F:nucleic acid binding"/>
    <property type="evidence" value="ECO:0007669"/>
    <property type="project" value="InterPro"/>
</dbReference>
<dbReference type="AlphaFoldDB" id="A0A0Q9YUW0"/>
<keyword evidence="3 4" id="KW-0949">S-adenosyl-L-methionine</keyword>
<dbReference type="InterPro" id="IPR007848">
    <property type="entry name" value="Small_mtfrase_dom"/>
</dbReference>
<dbReference type="PATRIC" id="fig|1590043.3.peg.2584"/>
<accession>A0A0Q9YUW0</accession>
<reference evidence="7" key="2">
    <citation type="journal article" date="2016" name="Genome Announc.">
        <title>Draft Genome Sequences of Two Novel Amoeba-Resistant Intranuclear Bacteria, 'Candidatus Berkiella cookevillensis' and 'Candidatus Berkiella aquae'.</title>
        <authorList>
            <person name="Mehari Y.T."/>
            <person name="Arivett B.A."/>
            <person name="Farone A.L."/>
            <person name="Gunderson J.H."/>
            <person name="Farone M.B."/>
        </authorList>
    </citation>
    <scope>NUCLEOTIDE SEQUENCE</scope>
    <source>
        <strain evidence="7">HT99</strain>
    </source>
</reference>
<dbReference type="InterPro" id="IPR004556">
    <property type="entry name" value="HemK-like"/>
</dbReference>
<dbReference type="PANTHER" id="PTHR47806">
    <property type="entry name" value="50S RIBOSOMAL PROTEIN L3 GLUTAMINE METHYLTRANSFERASE"/>
    <property type="match status" value="1"/>
</dbReference>
<dbReference type="OrthoDB" id="9800643at2"/>
<feature type="domain" description="Methyltransferase small" evidence="5">
    <location>
        <begin position="135"/>
        <end position="216"/>
    </location>
</feature>